<proteinExistence type="inferred from homology"/>
<dbReference type="InterPro" id="IPR029787">
    <property type="entry name" value="Nucleotide_cyclase"/>
</dbReference>
<keyword evidence="7 13" id="KW-0472">Membrane</keyword>
<feature type="transmembrane region" description="Helical" evidence="13">
    <location>
        <begin position="53"/>
        <end position="70"/>
    </location>
</feature>
<dbReference type="CDD" id="cd07302">
    <property type="entry name" value="CHD"/>
    <property type="match status" value="2"/>
</dbReference>
<dbReference type="EnsemblMetazoa" id="ACOM029562-RA">
    <property type="protein sequence ID" value="ACOM029562-PA.1"/>
    <property type="gene ID" value="ACOM029562"/>
</dbReference>
<evidence type="ECO:0000256" key="12">
    <source>
        <dbReference type="SAM" id="MobiDB-lite"/>
    </source>
</evidence>
<keyword evidence="5" id="KW-0547">Nucleotide-binding</keyword>
<evidence type="ECO:0000259" key="14">
    <source>
        <dbReference type="PROSITE" id="PS50125"/>
    </source>
</evidence>
<dbReference type="FunFam" id="3.30.70.1230:FF:000028">
    <property type="entry name" value="Guanylate cyclase"/>
    <property type="match status" value="2"/>
</dbReference>
<dbReference type="PANTHER" id="PTHR11920:SF501">
    <property type="entry name" value="GUANYLATE CYCLASE 32E"/>
    <property type="match status" value="1"/>
</dbReference>
<dbReference type="GO" id="GO:0004383">
    <property type="term" value="F:guanylate cyclase activity"/>
    <property type="evidence" value="ECO:0007669"/>
    <property type="project" value="UniProtKB-EC"/>
</dbReference>
<evidence type="ECO:0000256" key="13">
    <source>
        <dbReference type="SAM" id="Phobius"/>
    </source>
</evidence>
<dbReference type="PROSITE" id="PS50125">
    <property type="entry name" value="GUANYLATE_CYCLASE_2"/>
    <property type="match status" value="2"/>
</dbReference>
<reference evidence="15" key="1">
    <citation type="submission" date="2022-08" db="UniProtKB">
        <authorList>
            <consortium name="EnsemblMetazoa"/>
        </authorList>
    </citation>
    <scope>IDENTIFICATION</scope>
</reference>
<feature type="transmembrane region" description="Helical" evidence="13">
    <location>
        <begin position="905"/>
        <end position="923"/>
    </location>
</feature>
<dbReference type="EC" id="4.6.1.2" evidence="2"/>
<dbReference type="InterPro" id="IPR050401">
    <property type="entry name" value="Cyclic_nucleotide_synthase"/>
</dbReference>
<keyword evidence="3 13" id="KW-0812">Transmembrane</keyword>
<accession>A0A8W7PCN8</accession>
<feature type="transmembrane region" description="Helical" evidence="13">
    <location>
        <begin position="1023"/>
        <end position="1045"/>
    </location>
</feature>
<comment type="similarity">
    <text evidence="11">Belongs to the adenylyl cyclase class-4/guanylyl cyclase family.</text>
</comment>
<feature type="domain" description="Guanylate cyclase" evidence="14">
    <location>
        <begin position="431"/>
        <end position="562"/>
    </location>
</feature>
<dbReference type="Gene3D" id="6.10.250.780">
    <property type="match status" value="2"/>
</dbReference>
<evidence type="ECO:0000256" key="11">
    <source>
        <dbReference type="RuleBase" id="RU000405"/>
    </source>
</evidence>
<keyword evidence="10" id="KW-0141">cGMP biosynthesis</keyword>
<dbReference type="GO" id="GO:0035556">
    <property type="term" value="P:intracellular signal transduction"/>
    <property type="evidence" value="ECO:0007669"/>
    <property type="project" value="InterPro"/>
</dbReference>
<evidence type="ECO:0000256" key="10">
    <source>
        <dbReference type="ARBA" id="ARBA00023293"/>
    </source>
</evidence>
<feature type="region of interest" description="Disordered" evidence="12">
    <location>
        <begin position="1"/>
        <end position="20"/>
    </location>
</feature>
<dbReference type="Gene3D" id="3.30.70.1230">
    <property type="entry name" value="Nucleotide cyclase"/>
    <property type="match status" value="2"/>
</dbReference>
<keyword evidence="9 11" id="KW-0456">Lyase</keyword>
<dbReference type="Pfam" id="PF00211">
    <property type="entry name" value="Guanylate_cyc"/>
    <property type="match status" value="2"/>
</dbReference>
<dbReference type="PANTHER" id="PTHR11920">
    <property type="entry name" value="GUANYLYL CYCLASE"/>
    <property type="match status" value="1"/>
</dbReference>
<evidence type="ECO:0000256" key="5">
    <source>
        <dbReference type="ARBA" id="ARBA00022741"/>
    </source>
</evidence>
<keyword evidence="4" id="KW-0732">Signal</keyword>
<dbReference type="SUPFAM" id="SSF55073">
    <property type="entry name" value="Nucleotide cyclase"/>
    <property type="match status" value="2"/>
</dbReference>
<evidence type="ECO:0000313" key="15">
    <source>
        <dbReference type="EnsemblMetazoa" id="ACOM029562-PA.1"/>
    </source>
</evidence>
<evidence type="ECO:0000256" key="7">
    <source>
        <dbReference type="ARBA" id="ARBA00023136"/>
    </source>
</evidence>
<keyword evidence="6 13" id="KW-1133">Transmembrane helix</keyword>
<evidence type="ECO:0000256" key="8">
    <source>
        <dbReference type="ARBA" id="ARBA00023180"/>
    </source>
</evidence>
<sequence>MKPRAHHTDSSSIKSISSEDVSTQQHYHGNMCCSAEAKNPAFKRGRQLQQMQMIILPFIPILALIVQTSYEMIEIVSYRMEVTEIENQVTMATDLGKVVTRLQQERSDVAFYIYTNGMTLRRNLNDTFLETDLALDNMSSWPDISIRTIQPNNGEVTWLNMSEFRETLQEFRANISTEDSTVPQILRWYTTANAALLEHLTNQIKDANKSGVWRFLLSFKNLLRSIESLDISSVYGINYYGRGYLKPDSYIKYVQHDILGRDLLNGSLHFVPSLKVIYRNITLTMRSYGNITQWSKTIQKNLRREGNVADARSYYESMAYYIDELRKLQRALRSIIRNEVQKVLQSADNMETFGIAILVVVLIVSPIIIILVRNAAATIQLYAINLAHKAKELKREKRKSDSLLFQMLPPTVATQLKQAQTVPAEYYSAVTIFFSDIVGFTEIAAECTPLEVVSFLNAIYRMFDERIECYDVYKIETIGDSYMVASGLPVKNGGNKHVAEIATMALDLLDASGYFSIPHKANEPVQIRCGIHTGPVVAGIVGTKMPRYCLFGDTVNTASRMESTGEALKIHISAEMNEALVKVGGFKTEHRGLIDVKGKGLMDTYWLTCKEGATPNNSHGEVAWFADMKPLERTQVTVHPPPDEPVLTEKPIVGLYPTGGGGDAAGLKSKGPRCPFELDHLVTGAVGGAPGELSRARDLSLKSSPSVATSTSRQSTSCSDVALEREVTMYGCFKFNPSSRNARKLFMTHMLIVLLIPIASVVMQNMLLLQQHVKSYSETISANEEMALTINITRLLNVIQNERMSLVFYMLTGKNRTQVELSIEHTNDALNHLGEDLNYLLPAGTANHTLIADMRIKTPENETFTGLEYFEPYNALIGTTGTSISSTVWRQFVVYKNLIEAIESINIAAILVLQFICNGYLGLSDYAQFIRRDAAALDYIASAQNFMTSLIIISEAEFSVMQYWRTQVLINISTGYRRDALVEYYHSVTTVLKNLQMVQDQIQTDVKETILEEIQSARRHQSISIGLVVVILIISPILVLMIQAATSTIQNYSTKLMARTMELRMEKGKSDRLLYQMLPPAVVKQLKQQRQVPAETFDAVTIFFSDIVGFTDISASSSAMEVVIMLNTLYRLFDSIILKYDVYKVETIGDAYMVVSGLPQRNGNRHAGEIAMMSLDLVCGISGFTIPHMKNRTLEIRVGINTGPCVAGVVGTTMPRYCLFGDTINTASRMESTGEPMKIHISESTKEVLDKLGGFKIKLRGTVDVKGKGTMQTFWLTGHSMYEHLTPEMLIPMYKQNVVTEPDFLQII</sequence>
<dbReference type="SMART" id="SM00044">
    <property type="entry name" value="CYCc"/>
    <property type="match status" value="2"/>
</dbReference>
<dbReference type="InterPro" id="IPR011645">
    <property type="entry name" value="HNOB_dom_associated"/>
</dbReference>
<dbReference type="Proteomes" id="UP000075882">
    <property type="component" value="Unassembled WGS sequence"/>
</dbReference>
<dbReference type="GO" id="GO:0007168">
    <property type="term" value="P:receptor guanylyl cyclase signaling pathway"/>
    <property type="evidence" value="ECO:0007669"/>
    <property type="project" value="TreeGrafter"/>
</dbReference>
<dbReference type="VEuPathDB" id="VectorBase:ACON2_037956"/>
<dbReference type="PROSITE" id="PS00452">
    <property type="entry name" value="GUANYLATE_CYCLASE_1"/>
    <property type="match status" value="2"/>
</dbReference>
<dbReference type="InterPro" id="IPR018297">
    <property type="entry name" value="A/G_cyclase_CS"/>
</dbReference>
<dbReference type="GO" id="GO:0001653">
    <property type="term" value="F:peptide receptor activity"/>
    <property type="evidence" value="ECO:0007669"/>
    <property type="project" value="TreeGrafter"/>
</dbReference>
<evidence type="ECO:0000256" key="2">
    <source>
        <dbReference type="ARBA" id="ARBA00012202"/>
    </source>
</evidence>
<protein>
    <recommendedName>
        <fullName evidence="2">guanylate cyclase</fullName>
        <ecNumber evidence="2">4.6.1.2</ecNumber>
    </recommendedName>
</protein>
<dbReference type="Pfam" id="PF08376">
    <property type="entry name" value="NIT"/>
    <property type="match status" value="1"/>
</dbReference>
<feature type="transmembrane region" description="Helical" evidence="13">
    <location>
        <begin position="353"/>
        <end position="372"/>
    </location>
</feature>
<evidence type="ECO:0000256" key="9">
    <source>
        <dbReference type="ARBA" id="ARBA00023239"/>
    </source>
</evidence>
<comment type="subcellular location">
    <subcellularLocation>
        <location evidence="1">Membrane</location>
        <topology evidence="1">Single-pass type I membrane protein</topology>
    </subcellularLocation>
</comment>
<evidence type="ECO:0000256" key="6">
    <source>
        <dbReference type="ARBA" id="ARBA00022989"/>
    </source>
</evidence>
<evidence type="ECO:0000256" key="3">
    <source>
        <dbReference type="ARBA" id="ARBA00022692"/>
    </source>
</evidence>
<evidence type="ECO:0000256" key="1">
    <source>
        <dbReference type="ARBA" id="ARBA00004479"/>
    </source>
</evidence>
<dbReference type="InterPro" id="IPR001054">
    <property type="entry name" value="A/G_cyclase"/>
</dbReference>
<name>A0A8W7PCN8_ANOCL</name>
<dbReference type="GO" id="GO:0000166">
    <property type="term" value="F:nucleotide binding"/>
    <property type="evidence" value="ECO:0007669"/>
    <property type="project" value="UniProtKB-KW"/>
</dbReference>
<dbReference type="InterPro" id="IPR013587">
    <property type="entry name" value="Nitrate/nitrite_sensing"/>
</dbReference>
<feature type="domain" description="Guanylate cyclase" evidence="14">
    <location>
        <begin position="1101"/>
        <end position="1231"/>
    </location>
</feature>
<keyword evidence="8" id="KW-0325">Glycoprotein</keyword>
<dbReference type="GO" id="GO:0004016">
    <property type="term" value="F:adenylate cyclase activity"/>
    <property type="evidence" value="ECO:0007669"/>
    <property type="project" value="TreeGrafter"/>
</dbReference>
<feature type="transmembrane region" description="Helical" evidence="13">
    <location>
        <begin position="745"/>
        <end position="767"/>
    </location>
</feature>
<dbReference type="GO" id="GO:0005886">
    <property type="term" value="C:plasma membrane"/>
    <property type="evidence" value="ECO:0007669"/>
    <property type="project" value="TreeGrafter"/>
</dbReference>
<dbReference type="Pfam" id="PF07701">
    <property type="entry name" value="HNOBA"/>
    <property type="match status" value="1"/>
</dbReference>
<organism evidence="15">
    <name type="scientific">Anopheles coluzzii</name>
    <name type="common">African malaria mosquito</name>
    <dbReference type="NCBI Taxonomy" id="1518534"/>
    <lineage>
        <taxon>Eukaryota</taxon>
        <taxon>Metazoa</taxon>
        <taxon>Ecdysozoa</taxon>
        <taxon>Arthropoda</taxon>
        <taxon>Hexapoda</taxon>
        <taxon>Insecta</taxon>
        <taxon>Pterygota</taxon>
        <taxon>Neoptera</taxon>
        <taxon>Endopterygota</taxon>
        <taxon>Diptera</taxon>
        <taxon>Nematocera</taxon>
        <taxon>Culicoidea</taxon>
        <taxon>Culicidae</taxon>
        <taxon>Anophelinae</taxon>
        <taxon>Anopheles</taxon>
    </lineage>
</organism>
<evidence type="ECO:0000256" key="4">
    <source>
        <dbReference type="ARBA" id="ARBA00022729"/>
    </source>
</evidence>